<evidence type="ECO:0000256" key="6">
    <source>
        <dbReference type="ARBA" id="ARBA00022833"/>
    </source>
</evidence>
<protein>
    <submittedName>
        <fullName evidence="11">Lipopolysaccharide-induced tumor necrosis factor-alpha factor-like</fullName>
    </submittedName>
</protein>
<evidence type="ECO:0000259" key="10">
    <source>
        <dbReference type="PROSITE" id="PS51837"/>
    </source>
</evidence>
<evidence type="ECO:0000313" key="11">
    <source>
        <dbReference type="EMBL" id="KAJ8036925.1"/>
    </source>
</evidence>
<dbReference type="Pfam" id="PF10601">
    <property type="entry name" value="zf-LITAF-like"/>
    <property type="match status" value="1"/>
</dbReference>
<evidence type="ECO:0000256" key="5">
    <source>
        <dbReference type="ARBA" id="ARBA00022723"/>
    </source>
</evidence>
<feature type="region of interest" description="Disordered" evidence="8">
    <location>
        <begin position="1"/>
        <end position="72"/>
    </location>
</feature>
<dbReference type="OrthoDB" id="5599753at2759"/>
<sequence>MADEGQKGYPTQPQPAQPPPGPGYPPQPQQGYPPQPEQGYPPQQGYPPPGTHPGPEAPPPAYSAAYPPPPQGQTVVVSTVHSTVVQTFREHPANVTCPNCKNNVTTNTVYENGALVILLILVIAFVFQLWCGCCLIPLCINDLKDVHHICPVCSYRVGTFKRL</sequence>
<evidence type="ECO:0000256" key="3">
    <source>
        <dbReference type="ARBA" id="ARBA00004630"/>
    </source>
</evidence>
<proteinExistence type="inferred from homology"/>
<organism evidence="11 12">
    <name type="scientific">Holothuria leucospilota</name>
    <name type="common">Black long sea cucumber</name>
    <name type="synonym">Mertensiothuria leucospilota</name>
    <dbReference type="NCBI Taxonomy" id="206669"/>
    <lineage>
        <taxon>Eukaryota</taxon>
        <taxon>Metazoa</taxon>
        <taxon>Echinodermata</taxon>
        <taxon>Eleutherozoa</taxon>
        <taxon>Echinozoa</taxon>
        <taxon>Holothuroidea</taxon>
        <taxon>Aspidochirotacea</taxon>
        <taxon>Aspidochirotida</taxon>
        <taxon>Holothuriidae</taxon>
        <taxon>Holothuria</taxon>
    </lineage>
</organism>
<evidence type="ECO:0000313" key="12">
    <source>
        <dbReference type="Proteomes" id="UP001152320"/>
    </source>
</evidence>
<gene>
    <name evidence="11" type="ORF">HOLleu_17591</name>
</gene>
<dbReference type="SMART" id="SM00714">
    <property type="entry name" value="LITAF"/>
    <property type="match status" value="1"/>
</dbReference>
<keyword evidence="12" id="KW-1185">Reference proteome</keyword>
<dbReference type="PANTHER" id="PTHR23292:SF6">
    <property type="entry name" value="FI16602P1-RELATED"/>
    <property type="match status" value="1"/>
</dbReference>
<keyword evidence="9" id="KW-0812">Transmembrane</keyword>
<accession>A0A9Q1C1W5</accession>
<dbReference type="PROSITE" id="PS51837">
    <property type="entry name" value="LITAF"/>
    <property type="match status" value="1"/>
</dbReference>
<name>A0A9Q1C1W5_HOLLE</name>
<reference evidence="11" key="1">
    <citation type="submission" date="2021-10" db="EMBL/GenBank/DDBJ databases">
        <title>Tropical sea cucumber genome reveals ecological adaptation and Cuvierian tubules defense mechanism.</title>
        <authorList>
            <person name="Chen T."/>
        </authorList>
    </citation>
    <scope>NUCLEOTIDE SEQUENCE</scope>
    <source>
        <strain evidence="11">Nanhai2018</strain>
        <tissue evidence="11">Muscle</tissue>
    </source>
</reference>
<dbReference type="GO" id="GO:0005765">
    <property type="term" value="C:lysosomal membrane"/>
    <property type="evidence" value="ECO:0007669"/>
    <property type="project" value="UniProtKB-SubCell"/>
</dbReference>
<dbReference type="AlphaFoldDB" id="A0A9Q1C1W5"/>
<evidence type="ECO:0000256" key="2">
    <source>
        <dbReference type="ARBA" id="ARBA00004481"/>
    </source>
</evidence>
<keyword evidence="7 9" id="KW-0472">Membrane</keyword>
<evidence type="ECO:0000256" key="8">
    <source>
        <dbReference type="SAM" id="MobiDB-lite"/>
    </source>
</evidence>
<dbReference type="GO" id="GO:0008270">
    <property type="term" value="F:zinc ion binding"/>
    <property type="evidence" value="ECO:0007669"/>
    <property type="project" value="TreeGrafter"/>
</dbReference>
<comment type="caution">
    <text evidence="11">The sequence shown here is derived from an EMBL/GenBank/DDBJ whole genome shotgun (WGS) entry which is preliminary data.</text>
</comment>
<evidence type="ECO:0000256" key="7">
    <source>
        <dbReference type="ARBA" id="ARBA00023136"/>
    </source>
</evidence>
<comment type="similarity">
    <text evidence="4">Belongs to the CDIP1/LITAF family.</text>
</comment>
<evidence type="ECO:0000256" key="4">
    <source>
        <dbReference type="ARBA" id="ARBA00005975"/>
    </source>
</evidence>
<dbReference type="InterPro" id="IPR006629">
    <property type="entry name" value="LITAF"/>
</dbReference>
<feature type="compositionally biased region" description="Pro residues" evidence="8">
    <location>
        <begin position="44"/>
        <end position="71"/>
    </location>
</feature>
<dbReference type="GO" id="GO:0031902">
    <property type="term" value="C:late endosome membrane"/>
    <property type="evidence" value="ECO:0007669"/>
    <property type="project" value="UniProtKB-SubCell"/>
</dbReference>
<comment type="subcellular location">
    <subcellularLocation>
        <location evidence="2">Endosome membrane</location>
        <topology evidence="2">Peripheral membrane protein</topology>
    </subcellularLocation>
    <subcellularLocation>
        <location evidence="1">Late endosome membrane</location>
    </subcellularLocation>
    <subcellularLocation>
        <location evidence="3">Lysosome membrane</location>
        <topology evidence="3">Peripheral membrane protein</topology>
        <orientation evidence="3">Cytoplasmic side</orientation>
    </subcellularLocation>
</comment>
<evidence type="ECO:0000256" key="9">
    <source>
        <dbReference type="SAM" id="Phobius"/>
    </source>
</evidence>
<feature type="transmembrane region" description="Helical" evidence="9">
    <location>
        <begin position="114"/>
        <end position="140"/>
    </location>
</feature>
<feature type="domain" description="LITAF" evidence="10">
    <location>
        <begin position="77"/>
        <end position="162"/>
    </location>
</feature>
<dbReference type="InterPro" id="IPR037519">
    <property type="entry name" value="LITAF_fam"/>
</dbReference>
<evidence type="ECO:0000256" key="1">
    <source>
        <dbReference type="ARBA" id="ARBA00004414"/>
    </source>
</evidence>
<dbReference type="Proteomes" id="UP001152320">
    <property type="component" value="Chromosome 8"/>
</dbReference>
<keyword evidence="5" id="KW-0479">Metal-binding</keyword>
<keyword evidence="9" id="KW-1133">Transmembrane helix</keyword>
<keyword evidence="6" id="KW-0862">Zinc</keyword>
<dbReference type="PANTHER" id="PTHR23292">
    <property type="entry name" value="LIPOPOLYSACCHARIDE-INDUCED TUMOR NECROSIS FACTOR-ALPHA FACTOR"/>
    <property type="match status" value="1"/>
</dbReference>
<dbReference type="EMBL" id="JAIZAY010000008">
    <property type="protein sequence ID" value="KAJ8036925.1"/>
    <property type="molecule type" value="Genomic_DNA"/>
</dbReference>
<feature type="compositionally biased region" description="Pro residues" evidence="8">
    <location>
        <begin position="12"/>
        <end position="36"/>
    </location>
</feature>